<evidence type="ECO:0000256" key="1">
    <source>
        <dbReference type="SAM" id="MobiDB-lite"/>
    </source>
</evidence>
<comment type="caution">
    <text evidence="2">The sequence shown here is derived from an EMBL/GenBank/DDBJ whole genome shotgun (WGS) entry which is preliminary data.</text>
</comment>
<dbReference type="EMBL" id="AMZH03016185">
    <property type="protein sequence ID" value="RRT44877.1"/>
    <property type="molecule type" value="Genomic_DNA"/>
</dbReference>
<dbReference type="Proteomes" id="UP000287651">
    <property type="component" value="Unassembled WGS sequence"/>
</dbReference>
<protein>
    <submittedName>
        <fullName evidence="2">Uncharacterized protein</fullName>
    </submittedName>
</protein>
<gene>
    <name evidence="2" type="ORF">B296_00054634</name>
</gene>
<proteinExistence type="predicted"/>
<feature type="region of interest" description="Disordered" evidence="1">
    <location>
        <begin position="49"/>
        <end position="76"/>
    </location>
</feature>
<evidence type="ECO:0000313" key="2">
    <source>
        <dbReference type="EMBL" id="RRT44877.1"/>
    </source>
</evidence>
<organism evidence="2 3">
    <name type="scientific">Ensete ventricosum</name>
    <name type="common">Abyssinian banana</name>
    <name type="synonym">Musa ensete</name>
    <dbReference type="NCBI Taxonomy" id="4639"/>
    <lineage>
        <taxon>Eukaryota</taxon>
        <taxon>Viridiplantae</taxon>
        <taxon>Streptophyta</taxon>
        <taxon>Embryophyta</taxon>
        <taxon>Tracheophyta</taxon>
        <taxon>Spermatophyta</taxon>
        <taxon>Magnoliopsida</taxon>
        <taxon>Liliopsida</taxon>
        <taxon>Zingiberales</taxon>
        <taxon>Musaceae</taxon>
        <taxon>Ensete</taxon>
    </lineage>
</organism>
<dbReference type="AlphaFoldDB" id="A0A426XZA6"/>
<feature type="compositionally biased region" description="Basic and acidic residues" evidence="1">
    <location>
        <begin position="65"/>
        <end position="76"/>
    </location>
</feature>
<sequence length="197" mass="22377">MVVFPALSRPSTRIRASRLPKRDENKRVKRMPMDAQRIDQIETVGILRRESRSERRNPTPATKGEGLKGSEEGGREDPKVADEVVVVLLFERIFILEGERRVVVSTRLMGVHPASILLYNFVSSIAFAGYHEFIRRAWQLLVRSCTIPTILHQLPLGTIEGTVDVMSRLPEVPMRSLGERDQSTWLSTWSSDPSWLG</sequence>
<name>A0A426XZA6_ENSVE</name>
<feature type="region of interest" description="Disordered" evidence="1">
    <location>
        <begin position="1"/>
        <end position="34"/>
    </location>
</feature>
<reference evidence="2 3" key="1">
    <citation type="journal article" date="2014" name="Agronomy (Basel)">
        <title>A Draft Genome Sequence for Ensete ventricosum, the Drought-Tolerant Tree Against Hunger.</title>
        <authorList>
            <person name="Harrison J."/>
            <person name="Moore K.A."/>
            <person name="Paszkiewicz K."/>
            <person name="Jones T."/>
            <person name="Grant M."/>
            <person name="Ambacheew D."/>
            <person name="Muzemil S."/>
            <person name="Studholme D.J."/>
        </authorList>
    </citation>
    <scope>NUCLEOTIDE SEQUENCE [LARGE SCALE GENOMIC DNA]</scope>
</reference>
<accession>A0A426XZA6</accession>
<evidence type="ECO:0000313" key="3">
    <source>
        <dbReference type="Proteomes" id="UP000287651"/>
    </source>
</evidence>